<keyword evidence="1" id="KW-0812">Transmembrane</keyword>
<dbReference type="SUPFAM" id="SSF81296">
    <property type="entry name" value="E set domains"/>
    <property type="match status" value="1"/>
</dbReference>
<dbReference type="Gene3D" id="2.60.40.10">
    <property type="entry name" value="Immunoglobulins"/>
    <property type="match status" value="1"/>
</dbReference>
<feature type="transmembrane region" description="Helical" evidence="1">
    <location>
        <begin position="1721"/>
        <end position="1742"/>
    </location>
</feature>
<feature type="transmembrane region" description="Helical" evidence="1">
    <location>
        <begin position="1774"/>
        <end position="1795"/>
    </location>
</feature>
<feature type="transmembrane region" description="Helical" evidence="1">
    <location>
        <begin position="2039"/>
        <end position="2062"/>
    </location>
</feature>
<accession>A0A7S2KLI6</accession>
<feature type="transmembrane region" description="Helical" evidence="1">
    <location>
        <begin position="2005"/>
        <end position="2027"/>
    </location>
</feature>
<name>A0A7S2KLI6_9STRA</name>
<dbReference type="PANTHER" id="PTHR47236:SF4">
    <property type="entry name" value="GENE 9195-RELATED"/>
    <property type="match status" value="1"/>
</dbReference>
<feature type="transmembrane region" description="Helical" evidence="1">
    <location>
        <begin position="1554"/>
        <end position="1576"/>
    </location>
</feature>
<feature type="transmembrane region" description="Helical" evidence="1">
    <location>
        <begin position="1887"/>
        <end position="1909"/>
    </location>
</feature>
<sequence>MCRSTPHIPGNVSFHVSFGSSCSIEASGCSNSLNFQYFRDPSIDKIYPRSGLVYGGMPVFVLGSNFVYTSLLTCKFGSVLSQGFFVRNDTILCVAPPAENPSTVTLSVSLNNQDFFEPASDKFEYKVGCDRGTYCSSVSPSSILPAPNGTAVASTKALNFTLCEPGTFQPKSGQRSCLPCPIAYFCPDFGLSKPVMCPAGYVCDKLGLNTPVTPCPKGHYCKPGTKTTSLTSFSDIDNWIVDKESGLVTVNTTQRSSWEEIEQIPPATGLRFIEHAPSELDTFAERPFPCPVGHYCREGVMSNVSIPLNFSTPQKCFDGFFCPAGSYTPEGKGPCPTGHYCPDKIFAISCPKGHYCPGVGNTKPKECHPGTYNPFEGRSNCVLCDKGQICPGWGRINAELCPAGFVCSSRGLSIPSLHCPPGYYCEEGTMAISSNPAYQNLISPKPCPPGVFCLGGVAHNVSIDWVPSTSAGSTAPQTCTQGQYCGTNSSSPNGSGPCFPGHYCPLGSSYPVKVPVGTFAGDSGAIIPSLCFPGTYSPIEGSVGCRICPAGFTCQGYGTFIPRICDPGTYRSLADSVTCRMCPSGTYSPLRGAADISQCLPCPAGRVCGFQGMHNLTSSEACPGGHVCGSGTNRNSQYDHKCPAGYFCYEGTEPNNQLDHTCGAGYFCERGTTVETSESNLCPAGHFCPMGTSSSVPSSTRCPRKTSARAGSDTLLNCFVETTDICDKEVFSLKNPFEDSSYYPRHMYSLLDENVTKYFDSSAGHNATGEIAVLKKILPLNAASSISEWNNDTVEVFRSCPSYNILGNVEKLEYVNVIGRNFRDSPSLKCRYTSCIASNWSALDKNNNIVPGKCRNGDGSITKNLSSVSFEEEGIFISKTRVMCPLPKSHFFQGQNLSEDDEPSIKCKKDASGSTYYLQECKASAIYTGKCGGNGYMRVYSLIVPCSDDENLSGACDDTPSVGTKLNPCLSQQILIEISNNGKMFSGNAVVVPHVVGLDRDPGNFNDYVVPGTHAIYTKARSEIAAELSKYQQHEALKQMTMSDLSICMTSVFEEEGYRARESGWFPLPFMHRAHLSFDFANLPPDMKYDEHFKIAIFARPSRCNDSICDKKRKRIPDMETLPCVQPMDLPTWFLDPSVSKHQLVNLTMLALDDAIFKAEIHIVHGSFLASAEYFLDSMVVRLDSPKRSDSRNNYRNIAEIDESEKRKSSPFLSWEEKDVHLDKFYGVKYSASNSLKISPPLNMPPRWEQFKKGRVLLSMNTTRESATPIIPDGLDDVRVSSRFWDAQYPTNHLTKEATDTFAETFHGLLTETKGQQSYNFEHMILPYLPFFSNCREFDSYIPLWALVESDSCKLPRTSLEFPEMWWRRDYPPLPHQDEIQPVGPFDFGTFYPIADWCEQKLFCQYEENLAQPEVSPRWFEASTGQPLFSIIRDPINYYDYTGKTKATASPDDEGGQKFVKGVKSSDVFVPVKVDRSAANGVEGGCTDLCFPRHMSLEISYYQIDQYTKRIVDAVVVYESFDKDPTNQNYEVEVKFYPLDYRELIIEFAYGHEIFLLLFSLIGGFTVFMAGAFWAVTRVTTQLESPPRLKFVARFWLTFPQAIFGFILGIIPVFAVTCLVALLLKGNSFMSVGANDASTGTDVFSSIVRHYMDSKVDPNLSNGMRQGRMGLAFSIMAAYSIMEGSKIFVPKRKPNQSYLFDDKAYATQNTKWMHVRWKRSNMIYTSFIMGLFLVVIVEWSFWNSFGTYIWEAIIALKVVNILVSRVVDEQLSESLLSAPVMTAMGMVQTLVTLSANDFMDFLLSYVVELGFLILERMYTDPGQSAFLEWIGSIFSKLKRFAQSMNTHRNCQKTKDKALSIGSETKSNVNGADIVEKSETVEPILDSYGSYCCDTMSMFYTPFVIFLLMIFREEMAIPAIYGIKEKDMEYYVLFALVIIPFQFATDIFIHGSQELFHGWKLYDYLMYTRYRFLQREARWKGLEDTLDECIDESLRSMDQMCFSSQFYMMLTVHVNGILYLVLGLQMMIRAKYNMFGDPVTLILIPYVGLCVLLVKNTVIWLGYRFNVWRIKHENTAWHAALRAGQDFDGGDQEMIQAASHEMYTMDQRITSETFRHKFLKHNRSWIIDQLPNILTPRTLRRSRPYLIGQFTKILNKLNKDISSDSEEEQQSFETVALNAPSRKLLKFWLNQAKRRIKLRQVVQPLILRARSPYCEQCLSQKLLQVEPLVDIEHMDTQFKLQHSGDEFNQAKWKHFWQKHQRYRTLCLPCISLSKQKERNAALSGDPTGLNDSGYPEWGAVYLDSSSRDILQFWYASAQEHIFGKEGRQRQKASIDISDDEAEDSVRIKWPREEANFSASSKEIATIWLRTARSKLQRDIGWVEKLQSKKKPRRSYLNALERKFLRKTER</sequence>
<keyword evidence="1" id="KW-0472">Membrane</keyword>
<proteinExistence type="predicted"/>
<evidence type="ECO:0000313" key="3">
    <source>
        <dbReference type="EMBL" id="CAD9580078.1"/>
    </source>
</evidence>
<dbReference type="PANTHER" id="PTHR47236">
    <property type="entry name" value="GENE, 32742-RELATED-RELATED"/>
    <property type="match status" value="1"/>
</dbReference>
<gene>
    <name evidence="3" type="ORF">LDAN0321_LOCUS10026</name>
</gene>
<feature type="transmembrane region" description="Helical" evidence="1">
    <location>
        <begin position="1669"/>
        <end position="1689"/>
    </location>
</feature>
<dbReference type="Pfam" id="PF07699">
    <property type="entry name" value="Ephrin_rec_like"/>
    <property type="match status" value="1"/>
</dbReference>
<dbReference type="Pfam" id="PF01833">
    <property type="entry name" value="TIG"/>
    <property type="match status" value="1"/>
</dbReference>
<dbReference type="SMART" id="SM01411">
    <property type="entry name" value="Ephrin_rec_like"/>
    <property type="match status" value="6"/>
</dbReference>
<feature type="transmembrane region" description="Helical" evidence="1">
    <location>
        <begin position="1748"/>
        <end position="1767"/>
    </location>
</feature>
<dbReference type="InterPro" id="IPR002909">
    <property type="entry name" value="IPT_dom"/>
</dbReference>
<feature type="domain" description="IPT/TIG" evidence="2">
    <location>
        <begin position="40"/>
        <end position="126"/>
    </location>
</feature>
<dbReference type="InterPro" id="IPR013783">
    <property type="entry name" value="Ig-like_fold"/>
</dbReference>
<feature type="transmembrane region" description="Helical" evidence="1">
    <location>
        <begin position="1597"/>
        <end position="1624"/>
    </location>
</feature>
<dbReference type="PROSITE" id="PS51257">
    <property type="entry name" value="PROKAR_LIPOPROTEIN"/>
    <property type="match status" value="1"/>
</dbReference>
<dbReference type="Gene3D" id="2.10.50.10">
    <property type="entry name" value="Tumor Necrosis Factor Receptor, subunit A, domain 2"/>
    <property type="match status" value="2"/>
</dbReference>
<dbReference type="CDD" id="cd00102">
    <property type="entry name" value="IPT"/>
    <property type="match status" value="1"/>
</dbReference>
<dbReference type="InterPro" id="IPR014756">
    <property type="entry name" value="Ig_E-set"/>
</dbReference>
<dbReference type="EMBL" id="HBGY01015464">
    <property type="protein sequence ID" value="CAD9580078.1"/>
    <property type="molecule type" value="Transcribed_RNA"/>
</dbReference>
<evidence type="ECO:0000256" key="1">
    <source>
        <dbReference type="SAM" id="Phobius"/>
    </source>
</evidence>
<dbReference type="SMART" id="SM00429">
    <property type="entry name" value="IPT"/>
    <property type="match status" value="1"/>
</dbReference>
<reference evidence="3" key="1">
    <citation type="submission" date="2021-01" db="EMBL/GenBank/DDBJ databases">
        <authorList>
            <person name="Corre E."/>
            <person name="Pelletier E."/>
            <person name="Niang G."/>
            <person name="Scheremetjew M."/>
            <person name="Finn R."/>
            <person name="Kale V."/>
            <person name="Holt S."/>
            <person name="Cochrane G."/>
            <person name="Meng A."/>
            <person name="Brown T."/>
            <person name="Cohen L."/>
        </authorList>
    </citation>
    <scope>NUCLEOTIDE SEQUENCE</scope>
    <source>
        <strain evidence="3">B650</strain>
    </source>
</reference>
<organism evidence="3">
    <name type="scientific">Leptocylindrus danicus</name>
    <dbReference type="NCBI Taxonomy" id="163516"/>
    <lineage>
        <taxon>Eukaryota</taxon>
        <taxon>Sar</taxon>
        <taxon>Stramenopiles</taxon>
        <taxon>Ochrophyta</taxon>
        <taxon>Bacillariophyta</taxon>
        <taxon>Coscinodiscophyceae</taxon>
        <taxon>Chaetocerotophycidae</taxon>
        <taxon>Leptocylindrales</taxon>
        <taxon>Leptocylindraceae</taxon>
        <taxon>Leptocylindrus</taxon>
    </lineage>
</organism>
<keyword evidence="1" id="KW-1133">Transmembrane helix</keyword>
<feature type="transmembrane region" description="Helical" evidence="1">
    <location>
        <begin position="1929"/>
        <end position="1948"/>
    </location>
</feature>
<dbReference type="InterPro" id="IPR011641">
    <property type="entry name" value="Tyr-kin_ephrin_A/B_rcpt-like"/>
</dbReference>
<evidence type="ECO:0000259" key="2">
    <source>
        <dbReference type="SMART" id="SM00429"/>
    </source>
</evidence>
<protein>
    <recommendedName>
        <fullName evidence="2">IPT/TIG domain-containing protein</fullName>
    </recommendedName>
</protein>